<evidence type="ECO:0000259" key="1">
    <source>
        <dbReference type="PROSITE" id="PS51352"/>
    </source>
</evidence>
<dbReference type="Pfam" id="PF13899">
    <property type="entry name" value="Thioredoxin_7"/>
    <property type="match status" value="1"/>
</dbReference>
<dbReference type="InterPro" id="IPR036249">
    <property type="entry name" value="Thioredoxin-like_sf"/>
</dbReference>
<dbReference type="AlphaFoldDB" id="A0A381VAS5"/>
<dbReference type="Gene3D" id="3.40.30.10">
    <property type="entry name" value="Glutaredoxin"/>
    <property type="match status" value="1"/>
</dbReference>
<dbReference type="InterPro" id="IPR013766">
    <property type="entry name" value="Thioredoxin_domain"/>
</dbReference>
<sequence length="132" mass="15383">LFAVWLTVPEKEEPQEINWETFDYKLLAQAKTDSKPVILDFYADWCIPCKELDHNTFTNEEVVELSKEFVVLKVDLTQESDQLTKDLKMNFGIKGVPTIVFIGENGEEMKHLRFFGFIEAEEFLTKMKEAVN</sequence>
<dbReference type="PANTHER" id="PTHR32234:SF0">
    <property type="entry name" value="THIOL:DISULFIDE INTERCHANGE PROTEIN DSBD"/>
    <property type="match status" value="1"/>
</dbReference>
<evidence type="ECO:0000313" key="2">
    <source>
        <dbReference type="EMBL" id="SVA37234.1"/>
    </source>
</evidence>
<accession>A0A381VAS5</accession>
<protein>
    <recommendedName>
        <fullName evidence="1">Thioredoxin domain-containing protein</fullName>
    </recommendedName>
</protein>
<name>A0A381VAS5_9ZZZZ</name>
<dbReference type="GO" id="GO:0045454">
    <property type="term" value="P:cell redox homeostasis"/>
    <property type="evidence" value="ECO:0007669"/>
    <property type="project" value="TreeGrafter"/>
</dbReference>
<dbReference type="SUPFAM" id="SSF52833">
    <property type="entry name" value="Thioredoxin-like"/>
    <property type="match status" value="1"/>
</dbReference>
<dbReference type="PROSITE" id="PS51352">
    <property type="entry name" value="THIOREDOXIN_2"/>
    <property type="match status" value="1"/>
</dbReference>
<dbReference type="GO" id="GO:0015035">
    <property type="term" value="F:protein-disulfide reductase activity"/>
    <property type="evidence" value="ECO:0007669"/>
    <property type="project" value="TreeGrafter"/>
</dbReference>
<gene>
    <name evidence="2" type="ORF">METZ01_LOCUS90088</name>
</gene>
<reference evidence="2" key="1">
    <citation type="submission" date="2018-05" db="EMBL/GenBank/DDBJ databases">
        <authorList>
            <person name="Lanie J.A."/>
            <person name="Ng W.-L."/>
            <person name="Kazmierczak K.M."/>
            <person name="Andrzejewski T.M."/>
            <person name="Davidsen T.M."/>
            <person name="Wayne K.J."/>
            <person name="Tettelin H."/>
            <person name="Glass J.I."/>
            <person name="Rusch D."/>
            <person name="Podicherti R."/>
            <person name="Tsui H.-C.T."/>
            <person name="Winkler M.E."/>
        </authorList>
    </citation>
    <scope>NUCLEOTIDE SEQUENCE</scope>
</reference>
<feature type="domain" description="Thioredoxin" evidence="1">
    <location>
        <begin position="2"/>
        <end position="132"/>
    </location>
</feature>
<organism evidence="2">
    <name type="scientific">marine metagenome</name>
    <dbReference type="NCBI Taxonomy" id="408172"/>
    <lineage>
        <taxon>unclassified sequences</taxon>
        <taxon>metagenomes</taxon>
        <taxon>ecological metagenomes</taxon>
    </lineage>
</organism>
<dbReference type="EMBL" id="UINC01008265">
    <property type="protein sequence ID" value="SVA37234.1"/>
    <property type="molecule type" value="Genomic_DNA"/>
</dbReference>
<proteinExistence type="predicted"/>
<feature type="non-terminal residue" evidence="2">
    <location>
        <position position="1"/>
    </location>
</feature>
<dbReference type="PANTHER" id="PTHR32234">
    <property type="entry name" value="THIOL:DISULFIDE INTERCHANGE PROTEIN DSBD"/>
    <property type="match status" value="1"/>
</dbReference>